<dbReference type="InterPro" id="IPR035386">
    <property type="entry name" value="Arm-DNA-bind_5"/>
</dbReference>
<dbReference type="InterPro" id="IPR010998">
    <property type="entry name" value="Integrase_recombinase_N"/>
</dbReference>
<dbReference type="PANTHER" id="PTHR30349">
    <property type="entry name" value="PHAGE INTEGRASE-RELATED"/>
    <property type="match status" value="1"/>
</dbReference>
<dbReference type="InterPro" id="IPR011010">
    <property type="entry name" value="DNA_brk_join_enz"/>
</dbReference>
<comment type="caution">
    <text evidence="5">The sequence shown here is derived from an EMBL/GenBank/DDBJ whole genome shotgun (WGS) entry which is preliminary data.</text>
</comment>
<sequence length="387" mass="43919">MGNKKKKQAKTKEPVKLRYKELSNGNQSIYLDCYNSGKREYEFLKLYLIPETSFENKEANKTTLKLANAIKAQRIVELQNNQYGFSNSGGKSKVNLIEYIKTIADKKRELAGGEKRGSYQFYLSLAYHLKQYSGDKTTFRQLDKSYCTGFIDYLKMAKNALNGKLLSENTQRQYVKRFKTVINYAITDGATILNPFLQINPESLPKKHDTEVCYLTIEEVKSLVETPCPYQNIKAGFLFSCFTGLRFSDVNALTWGKLQKTDSGGVKIIFIQKKTKKQEYLQISKEALKYLPERGTSSDSDLVFKFQSGWYINSIIKTWAVAAGINKKVTFHVARHTNATLLLSKGVSIEVVSKILGHSDIKTTQIYAKVIDKSIEDAVNKLNGLTD</sequence>
<dbReference type="AlphaFoldDB" id="A0A5J4RZ41"/>
<evidence type="ECO:0000313" key="5">
    <source>
        <dbReference type="EMBL" id="KAA6338341.1"/>
    </source>
</evidence>
<dbReference type="Pfam" id="PF13102">
    <property type="entry name" value="Phage_int_SAM_5"/>
    <property type="match status" value="1"/>
</dbReference>
<dbReference type="InterPro" id="IPR002104">
    <property type="entry name" value="Integrase_catalytic"/>
</dbReference>
<gene>
    <name evidence="5" type="ORF">EZS27_013639</name>
</gene>
<keyword evidence="3" id="KW-0233">DNA recombination</keyword>
<keyword evidence="2" id="KW-0238">DNA-binding</keyword>
<feature type="domain" description="Tyr recombinase" evidence="4">
    <location>
        <begin position="210"/>
        <end position="380"/>
    </location>
</feature>
<dbReference type="SUPFAM" id="SSF56349">
    <property type="entry name" value="DNA breaking-rejoining enzymes"/>
    <property type="match status" value="1"/>
</dbReference>
<dbReference type="Gene3D" id="1.10.443.10">
    <property type="entry name" value="Intergrase catalytic core"/>
    <property type="match status" value="1"/>
</dbReference>
<dbReference type="Pfam" id="PF00589">
    <property type="entry name" value="Phage_integrase"/>
    <property type="match status" value="1"/>
</dbReference>
<dbReference type="PROSITE" id="PS51898">
    <property type="entry name" value="TYR_RECOMBINASE"/>
    <property type="match status" value="1"/>
</dbReference>
<dbReference type="InterPro" id="IPR050090">
    <property type="entry name" value="Tyrosine_recombinase_XerCD"/>
</dbReference>
<dbReference type="EMBL" id="SNRY01000625">
    <property type="protein sequence ID" value="KAA6338341.1"/>
    <property type="molecule type" value="Genomic_DNA"/>
</dbReference>
<dbReference type="InterPro" id="IPR025269">
    <property type="entry name" value="SAM-like_dom"/>
</dbReference>
<accession>A0A5J4RZ41</accession>
<evidence type="ECO:0000256" key="3">
    <source>
        <dbReference type="ARBA" id="ARBA00023172"/>
    </source>
</evidence>
<evidence type="ECO:0000256" key="1">
    <source>
        <dbReference type="ARBA" id="ARBA00008857"/>
    </source>
</evidence>
<dbReference type="GO" id="GO:0003677">
    <property type="term" value="F:DNA binding"/>
    <property type="evidence" value="ECO:0007669"/>
    <property type="project" value="UniProtKB-KW"/>
</dbReference>
<reference evidence="5" key="1">
    <citation type="submission" date="2019-03" db="EMBL/GenBank/DDBJ databases">
        <title>Single cell metagenomics reveals metabolic interactions within the superorganism composed of flagellate Streblomastix strix and complex community of Bacteroidetes bacteria on its surface.</title>
        <authorList>
            <person name="Treitli S.C."/>
            <person name="Kolisko M."/>
            <person name="Husnik F."/>
            <person name="Keeling P."/>
            <person name="Hampl V."/>
        </authorList>
    </citation>
    <scope>NUCLEOTIDE SEQUENCE</scope>
    <source>
        <strain evidence="5">STM</strain>
    </source>
</reference>
<dbReference type="CDD" id="cd01185">
    <property type="entry name" value="INTN1_C_like"/>
    <property type="match status" value="1"/>
</dbReference>
<dbReference type="InterPro" id="IPR013762">
    <property type="entry name" value="Integrase-like_cat_sf"/>
</dbReference>
<dbReference type="GO" id="GO:0006310">
    <property type="term" value="P:DNA recombination"/>
    <property type="evidence" value="ECO:0007669"/>
    <property type="project" value="UniProtKB-KW"/>
</dbReference>
<evidence type="ECO:0000256" key="2">
    <source>
        <dbReference type="ARBA" id="ARBA00023125"/>
    </source>
</evidence>
<organism evidence="5">
    <name type="scientific">termite gut metagenome</name>
    <dbReference type="NCBI Taxonomy" id="433724"/>
    <lineage>
        <taxon>unclassified sequences</taxon>
        <taxon>metagenomes</taxon>
        <taxon>organismal metagenomes</taxon>
    </lineage>
</organism>
<dbReference type="Pfam" id="PF17293">
    <property type="entry name" value="Arm-DNA-bind_5"/>
    <property type="match status" value="1"/>
</dbReference>
<dbReference type="GO" id="GO:0015074">
    <property type="term" value="P:DNA integration"/>
    <property type="evidence" value="ECO:0007669"/>
    <property type="project" value="InterPro"/>
</dbReference>
<protein>
    <submittedName>
        <fullName evidence="5">Tyrosine recombinase XerD</fullName>
    </submittedName>
</protein>
<evidence type="ECO:0000259" key="4">
    <source>
        <dbReference type="PROSITE" id="PS51898"/>
    </source>
</evidence>
<comment type="similarity">
    <text evidence="1">Belongs to the 'phage' integrase family.</text>
</comment>
<dbReference type="PANTHER" id="PTHR30349:SF64">
    <property type="entry name" value="PROPHAGE INTEGRASE INTD-RELATED"/>
    <property type="match status" value="1"/>
</dbReference>
<proteinExistence type="inferred from homology"/>
<name>A0A5J4RZ41_9ZZZZ</name>
<dbReference type="Gene3D" id="1.10.150.130">
    <property type="match status" value="1"/>
</dbReference>